<organism evidence="2 3">
    <name type="scientific">Pseudomonas nitroreducens</name>
    <dbReference type="NCBI Taxonomy" id="46680"/>
    <lineage>
        <taxon>Bacteria</taxon>
        <taxon>Pseudomonadati</taxon>
        <taxon>Pseudomonadota</taxon>
        <taxon>Gammaproteobacteria</taxon>
        <taxon>Pseudomonadales</taxon>
        <taxon>Pseudomonadaceae</taxon>
        <taxon>Pseudomonas</taxon>
    </lineage>
</organism>
<dbReference type="Proteomes" id="UP000566995">
    <property type="component" value="Unassembled WGS sequence"/>
</dbReference>
<dbReference type="InterPro" id="IPR007138">
    <property type="entry name" value="ABM_dom"/>
</dbReference>
<name>A0A7W7KFL1_PSENT</name>
<accession>A0A7W7KFL1</accession>
<dbReference type="InterPro" id="IPR011008">
    <property type="entry name" value="Dimeric_a/b-barrel"/>
</dbReference>
<dbReference type="Gene3D" id="3.30.70.100">
    <property type="match status" value="1"/>
</dbReference>
<evidence type="ECO:0000259" key="1">
    <source>
        <dbReference type="Pfam" id="PF03992"/>
    </source>
</evidence>
<dbReference type="AlphaFoldDB" id="A0A7W7KFL1"/>
<dbReference type="Pfam" id="PF03992">
    <property type="entry name" value="ABM"/>
    <property type="match status" value="1"/>
</dbReference>
<proteinExistence type="predicted"/>
<evidence type="ECO:0000313" key="3">
    <source>
        <dbReference type="Proteomes" id="UP000566995"/>
    </source>
</evidence>
<dbReference type="EMBL" id="JACHLI010000002">
    <property type="protein sequence ID" value="MBB4861854.1"/>
    <property type="molecule type" value="Genomic_DNA"/>
</dbReference>
<sequence>MAALEAYAHGTAASVTVRQALEDQASNRQEWTSRIGFQARTVAVQGLETRGFSAWRMSRRIRQEAGSIRITPSPGRAVSFLSVVRGATSGFFLECGGQDMHWQTPIEHELQIHPRQGHEAELGALIDNLVDGARRAPGCLRCQLVARENGQPWLLQGSWKDEEALLDYFATPSSQLLGEVLLCHCRSLSGGIVESLDQATGKVA</sequence>
<reference evidence="2 3" key="1">
    <citation type="submission" date="2020-08" db="EMBL/GenBank/DDBJ databases">
        <title>Functional genomics of gut bacteria from endangered species of beetles.</title>
        <authorList>
            <person name="Carlos-Shanley C."/>
        </authorList>
    </citation>
    <scope>NUCLEOTIDE SEQUENCE [LARGE SCALE GENOMIC DNA]</scope>
    <source>
        <strain evidence="2 3">S00179</strain>
    </source>
</reference>
<feature type="domain" description="ABM" evidence="1">
    <location>
        <begin position="111"/>
        <end position="173"/>
    </location>
</feature>
<evidence type="ECO:0000313" key="2">
    <source>
        <dbReference type="EMBL" id="MBB4861854.1"/>
    </source>
</evidence>
<dbReference type="RefSeq" id="WP_311771791.1">
    <property type="nucleotide sequence ID" value="NZ_JACHLI010000002.1"/>
</dbReference>
<gene>
    <name evidence="2" type="ORF">HNP46_000691</name>
</gene>
<dbReference type="GO" id="GO:0004497">
    <property type="term" value="F:monooxygenase activity"/>
    <property type="evidence" value="ECO:0007669"/>
    <property type="project" value="UniProtKB-KW"/>
</dbReference>
<keyword evidence="2" id="KW-0503">Monooxygenase</keyword>
<dbReference type="SUPFAM" id="SSF54909">
    <property type="entry name" value="Dimeric alpha+beta barrel"/>
    <property type="match status" value="1"/>
</dbReference>
<keyword evidence="2" id="KW-0560">Oxidoreductase</keyword>
<protein>
    <submittedName>
        <fullName evidence="2">Quinol monooxygenase YgiN</fullName>
    </submittedName>
</protein>
<comment type="caution">
    <text evidence="2">The sequence shown here is derived from an EMBL/GenBank/DDBJ whole genome shotgun (WGS) entry which is preliminary data.</text>
</comment>